<dbReference type="CDD" id="cd04629">
    <property type="entry name" value="CBS_pair_bac"/>
    <property type="match status" value="1"/>
</dbReference>
<dbReference type="SUPFAM" id="SSF54631">
    <property type="entry name" value="CBS-domain pair"/>
    <property type="match status" value="1"/>
</dbReference>
<dbReference type="SMART" id="SM00116">
    <property type="entry name" value="CBS"/>
    <property type="match status" value="2"/>
</dbReference>
<accession>A0A2U3BDU0</accession>
<evidence type="ECO:0000313" key="5">
    <source>
        <dbReference type="Proteomes" id="UP000245362"/>
    </source>
</evidence>
<dbReference type="PROSITE" id="PS51371">
    <property type="entry name" value="CBS"/>
    <property type="match status" value="2"/>
</dbReference>
<reference evidence="4 5" key="1">
    <citation type="submission" date="2018-05" db="EMBL/GenBank/DDBJ databases">
        <title>Vibrio limimaris sp. nov., isolated from marine sediment.</title>
        <authorList>
            <person name="Li C.-M."/>
        </authorList>
    </citation>
    <scope>NUCLEOTIDE SEQUENCE [LARGE SCALE GENOMIC DNA]</scope>
    <source>
        <strain evidence="4 5">E4404</strain>
    </source>
</reference>
<evidence type="ECO:0000259" key="3">
    <source>
        <dbReference type="PROSITE" id="PS51371"/>
    </source>
</evidence>
<dbReference type="InterPro" id="IPR000644">
    <property type="entry name" value="CBS_dom"/>
</dbReference>
<dbReference type="PANTHER" id="PTHR48108:SF26">
    <property type="entry name" value="CBS DOMAIN-CONTAINING PROTEIN DDB_G0289609"/>
    <property type="match status" value="1"/>
</dbReference>
<dbReference type="AlphaFoldDB" id="A0A2U3BDU0"/>
<proteinExistence type="predicted"/>
<feature type="domain" description="CBS" evidence="3">
    <location>
        <begin position="77"/>
        <end position="132"/>
    </location>
</feature>
<organism evidence="4 5">
    <name type="scientific">Vibrio albus</name>
    <dbReference type="NCBI Taxonomy" id="2200953"/>
    <lineage>
        <taxon>Bacteria</taxon>
        <taxon>Pseudomonadati</taxon>
        <taxon>Pseudomonadota</taxon>
        <taxon>Gammaproteobacteria</taxon>
        <taxon>Vibrionales</taxon>
        <taxon>Vibrionaceae</taxon>
        <taxon>Vibrio</taxon>
    </lineage>
</organism>
<keyword evidence="2" id="KW-0129">CBS domain</keyword>
<keyword evidence="1" id="KW-0677">Repeat</keyword>
<dbReference type="PANTHER" id="PTHR48108">
    <property type="entry name" value="CBS DOMAIN-CONTAINING PROTEIN CBSX2, CHLOROPLASTIC"/>
    <property type="match status" value="1"/>
</dbReference>
<dbReference type="OrthoDB" id="9790355at2"/>
<feature type="domain" description="CBS" evidence="3">
    <location>
        <begin position="10"/>
        <end position="70"/>
    </location>
</feature>
<evidence type="ECO:0000256" key="1">
    <source>
        <dbReference type="ARBA" id="ARBA00022737"/>
    </source>
</evidence>
<evidence type="ECO:0000313" key="4">
    <source>
        <dbReference type="EMBL" id="PWI34969.1"/>
    </source>
</evidence>
<keyword evidence="5" id="KW-1185">Reference proteome</keyword>
<dbReference type="Proteomes" id="UP000245362">
    <property type="component" value="Unassembled WGS sequence"/>
</dbReference>
<dbReference type="InterPro" id="IPR046342">
    <property type="entry name" value="CBS_dom_sf"/>
</dbReference>
<dbReference type="Pfam" id="PF00571">
    <property type="entry name" value="CBS"/>
    <property type="match status" value="2"/>
</dbReference>
<dbReference type="Gene3D" id="3.10.580.10">
    <property type="entry name" value="CBS-domain"/>
    <property type="match status" value="1"/>
</dbReference>
<comment type="caution">
    <text evidence="4">The sequence shown here is derived from an EMBL/GenBank/DDBJ whole genome shotgun (WGS) entry which is preliminary data.</text>
</comment>
<sequence>MEPIKVRDYMARQPITFTPDMSLTAALDKVIKSENLGGPVVDAAGNVVGYVSEQDLLEKLIKVSYYCQDTHIVNDCMHKEVLSVSPDLGIIELAEMMKVGKPKVYPVIENGKLLGIITRRDVLRAISKNLDACFKHPV</sequence>
<name>A0A2U3BDU0_9VIBR</name>
<dbReference type="RefSeq" id="WP_109318122.1">
    <property type="nucleotide sequence ID" value="NZ_QFWT01000001.1"/>
</dbReference>
<dbReference type="InterPro" id="IPR044729">
    <property type="entry name" value="CBS_bac"/>
</dbReference>
<dbReference type="InterPro" id="IPR051462">
    <property type="entry name" value="CBS_domain-containing"/>
</dbReference>
<evidence type="ECO:0000256" key="2">
    <source>
        <dbReference type="PROSITE-ProRule" id="PRU00703"/>
    </source>
</evidence>
<protein>
    <recommendedName>
        <fullName evidence="3">CBS domain-containing protein</fullName>
    </recommendedName>
</protein>
<dbReference type="EMBL" id="QFWT01000001">
    <property type="protein sequence ID" value="PWI34969.1"/>
    <property type="molecule type" value="Genomic_DNA"/>
</dbReference>
<gene>
    <name evidence="4" type="ORF">DI392_01435</name>
</gene>